<evidence type="ECO:0000256" key="1">
    <source>
        <dbReference type="SAM" id="SignalP"/>
    </source>
</evidence>
<organism evidence="2">
    <name type="scientific">Arundo donax</name>
    <name type="common">Giant reed</name>
    <name type="synonym">Donax arundinaceus</name>
    <dbReference type="NCBI Taxonomy" id="35708"/>
    <lineage>
        <taxon>Eukaryota</taxon>
        <taxon>Viridiplantae</taxon>
        <taxon>Streptophyta</taxon>
        <taxon>Embryophyta</taxon>
        <taxon>Tracheophyta</taxon>
        <taxon>Spermatophyta</taxon>
        <taxon>Magnoliopsida</taxon>
        <taxon>Liliopsida</taxon>
        <taxon>Poales</taxon>
        <taxon>Poaceae</taxon>
        <taxon>PACMAD clade</taxon>
        <taxon>Arundinoideae</taxon>
        <taxon>Arundineae</taxon>
        <taxon>Arundo</taxon>
    </lineage>
</organism>
<reference evidence="2" key="1">
    <citation type="submission" date="2014-09" db="EMBL/GenBank/DDBJ databases">
        <authorList>
            <person name="Magalhaes I.L.F."/>
            <person name="Oliveira U."/>
            <person name="Santos F.R."/>
            <person name="Vidigal T.H.D.A."/>
            <person name="Brescovit A.D."/>
            <person name="Santos A.J."/>
        </authorList>
    </citation>
    <scope>NUCLEOTIDE SEQUENCE</scope>
    <source>
        <tissue evidence="2">Shoot tissue taken approximately 20 cm above the soil surface</tissue>
    </source>
</reference>
<proteinExistence type="predicted"/>
<dbReference type="PROSITE" id="PS51257">
    <property type="entry name" value="PROKAR_LIPOPROTEIN"/>
    <property type="match status" value="1"/>
</dbReference>
<reference evidence="2" key="2">
    <citation type="journal article" date="2015" name="Data Brief">
        <title>Shoot transcriptome of the giant reed, Arundo donax.</title>
        <authorList>
            <person name="Barrero R.A."/>
            <person name="Guerrero F.D."/>
            <person name="Moolhuijzen P."/>
            <person name="Goolsby J.A."/>
            <person name="Tidwell J."/>
            <person name="Bellgard S.E."/>
            <person name="Bellgard M.I."/>
        </authorList>
    </citation>
    <scope>NUCLEOTIDE SEQUENCE</scope>
    <source>
        <tissue evidence="2">Shoot tissue taken approximately 20 cm above the soil surface</tissue>
    </source>
</reference>
<dbReference type="EMBL" id="GBRH01274974">
    <property type="protein sequence ID" value="JAD22921.1"/>
    <property type="molecule type" value="Transcribed_RNA"/>
</dbReference>
<evidence type="ECO:0000313" key="2">
    <source>
        <dbReference type="EMBL" id="JAD22921.1"/>
    </source>
</evidence>
<name>A0A0A8Y9B8_ARUDO</name>
<dbReference type="AlphaFoldDB" id="A0A0A8Y9B8"/>
<keyword evidence="1" id="KW-0732">Signal</keyword>
<protein>
    <submittedName>
        <fullName evidence="2">Uncharacterized protein</fullName>
    </submittedName>
</protein>
<feature type="chain" id="PRO_5002059635" evidence="1">
    <location>
        <begin position="21"/>
        <end position="49"/>
    </location>
</feature>
<accession>A0A0A8Y9B8</accession>
<sequence>MARCGMRCTSNLLGVAPTLAASGCGVRRQRYGNRIVNCAIPQFCSVLRY</sequence>
<feature type="signal peptide" evidence="1">
    <location>
        <begin position="1"/>
        <end position="20"/>
    </location>
</feature>